<evidence type="ECO:0000313" key="3">
    <source>
        <dbReference type="Proteomes" id="UP001590951"/>
    </source>
</evidence>
<sequence>MLCSNRPEGFGPRSHLYSHILTSCFLDTILVPLCTWLYVLAIVVLTALGPRSSARGGRLSSKIFSSSKATEDGEIDGFSGGVVRSRQHGKIHAAFSILYYLLFIAQTLMCVLEIVRLALAHLGISLLPFTFVTLFIAAAMRFTRGVKGRVLGWRWANLAVFIALAITNGVKVAEEDKEGINQRKGSKYPESDEIIDVSVMIGVYAALGLLEVLLRP</sequence>
<dbReference type="PROSITE" id="PS51257">
    <property type="entry name" value="PROKAR_LIPOPROTEIN"/>
    <property type="match status" value="1"/>
</dbReference>
<accession>A0ABR4BDF0</accession>
<feature type="transmembrane region" description="Helical" evidence="1">
    <location>
        <begin position="121"/>
        <end position="143"/>
    </location>
</feature>
<name>A0ABR4BDF0_9LECA</name>
<gene>
    <name evidence="2" type="ORF">ABVK25_003892</name>
</gene>
<reference evidence="2 3" key="1">
    <citation type="submission" date="2024-09" db="EMBL/GenBank/DDBJ databases">
        <title>Rethinking Asexuality: The Enigmatic Case of Functional Sexual Genes in Lepraria (Stereocaulaceae).</title>
        <authorList>
            <person name="Doellman M."/>
            <person name="Sun Y."/>
            <person name="Barcenas-Pena A."/>
            <person name="Lumbsch H.T."/>
            <person name="Grewe F."/>
        </authorList>
    </citation>
    <scope>NUCLEOTIDE SEQUENCE [LARGE SCALE GENOMIC DNA]</scope>
    <source>
        <strain evidence="2 3">Grewe 0041</strain>
    </source>
</reference>
<keyword evidence="3" id="KW-1185">Reference proteome</keyword>
<organism evidence="2 3">
    <name type="scientific">Lepraria finkii</name>
    <dbReference type="NCBI Taxonomy" id="1340010"/>
    <lineage>
        <taxon>Eukaryota</taxon>
        <taxon>Fungi</taxon>
        <taxon>Dikarya</taxon>
        <taxon>Ascomycota</taxon>
        <taxon>Pezizomycotina</taxon>
        <taxon>Lecanoromycetes</taxon>
        <taxon>OSLEUM clade</taxon>
        <taxon>Lecanoromycetidae</taxon>
        <taxon>Lecanorales</taxon>
        <taxon>Lecanorineae</taxon>
        <taxon>Stereocaulaceae</taxon>
        <taxon>Lepraria</taxon>
    </lineage>
</organism>
<feature type="transmembrane region" description="Helical" evidence="1">
    <location>
        <begin position="194"/>
        <end position="214"/>
    </location>
</feature>
<dbReference type="EMBL" id="JBHFEH010000010">
    <property type="protein sequence ID" value="KAL2055650.1"/>
    <property type="molecule type" value="Genomic_DNA"/>
</dbReference>
<evidence type="ECO:0000313" key="2">
    <source>
        <dbReference type="EMBL" id="KAL2055650.1"/>
    </source>
</evidence>
<feature type="transmembrane region" description="Helical" evidence="1">
    <location>
        <begin position="155"/>
        <end position="174"/>
    </location>
</feature>
<keyword evidence="1" id="KW-0472">Membrane</keyword>
<keyword evidence="1" id="KW-0812">Transmembrane</keyword>
<comment type="caution">
    <text evidence="2">The sequence shown here is derived from an EMBL/GenBank/DDBJ whole genome shotgun (WGS) entry which is preliminary data.</text>
</comment>
<keyword evidence="1" id="KW-1133">Transmembrane helix</keyword>
<protein>
    <submittedName>
        <fullName evidence="2">Uncharacterized protein</fullName>
    </submittedName>
</protein>
<evidence type="ECO:0000256" key="1">
    <source>
        <dbReference type="SAM" id="Phobius"/>
    </source>
</evidence>
<feature type="transmembrane region" description="Helical" evidence="1">
    <location>
        <begin position="20"/>
        <end position="48"/>
    </location>
</feature>
<dbReference type="Proteomes" id="UP001590951">
    <property type="component" value="Unassembled WGS sequence"/>
</dbReference>
<proteinExistence type="predicted"/>
<feature type="transmembrane region" description="Helical" evidence="1">
    <location>
        <begin position="93"/>
        <end position="115"/>
    </location>
</feature>